<gene>
    <name evidence="2" type="ORF">JOF56_002045</name>
</gene>
<keyword evidence="3" id="KW-1185">Reference proteome</keyword>
<dbReference type="Pfam" id="PF00535">
    <property type="entry name" value="Glycos_transf_2"/>
    <property type="match status" value="1"/>
</dbReference>
<dbReference type="Proteomes" id="UP001519332">
    <property type="component" value="Unassembled WGS sequence"/>
</dbReference>
<dbReference type="InterPro" id="IPR029044">
    <property type="entry name" value="Nucleotide-diphossugar_trans"/>
</dbReference>
<dbReference type="EMBL" id="JAGINW010000001">
    <property type="protein sequence ID" value="MBP2321660.1"/>
    <property type="molecule type" value="Genomic_DNA"/>
</dbReference>
<sequence length="243" mass="26832">MGTDDVQLTYIVPAHNSGQMIEGTLKELRDHLAGKKAEIVVVENGSSDNTLELLRQVETNWDHGDVRLRVLQSAKGLGNALKHGISMSRGARIFIGADDLPFGFGDLDKAEKIDHAEHPVVIGSKGHPESQAGRGLVRAILTFGFLSVRWVILGMRTRDPQGTFALDGKWARGVAPRLNEPGFLMTTELVYLAEKSGIRTVEVPVVLSEAHMAHSSRIRLNDIFTMFIGLFKVRKHHRRSRAA</sequence>
<protein>
    <submittedName>
        <fullName evidence="2">Glycosyltransferase involved in cell wall biosynthesis</fullName>
    </submittedName>
</protein>
<dbReference type="RefSeq" id="WP_209636660.1">
    <property type="nucleotide sequence ID" value="NZ_JAGINW010000001.1"/>
</dbReference>
<organism evidence="2 3">
    <name type="scientific">Kibdelosporangium banguiense</name>
    <dbReference type="NCBI Taxonomy" id="1365924"/>
    <lineage>
        <taxon>Bacteria</taxon>
        <taxon>Bacillati</taxon>
        <taxon>Actinomycetota</taxon>
        <taxon>Actinomycetes</taxon>
        <taxon>Pseudonocardiales</taxon>
        <taxon>Pseudonocardiaceae</taxon>
        <taxon>Kibdelosporangium</taxon>
    </lineage>
</organism>
<feature type="domain" description="Glycosyltransferase 2-like" evidence="1">
    <location>
        <begin position="11"/>
        <end position="99"/>
    </location>
</feature>
<reference evidence="2 3" key="1">
    <citation type="submission" date="2021-03" db="EMBL/GenBank/DDBJ databases">
        <title>Sequencing the genomes of 1000 actinobacteria strains.</title>
        <authorList>
            <person name="Klenk H.-P."/>
        </authorList>
    </citation>
    <scope>NUCLEOTIDE SEQUENCE [LARGE SCALE GENOMIC DNA]</scope>
    <source>
        <strain evidence="2 3">DSM 46670</strain>
    </source>
</reference>
<evidence type="ECO:0000313" key="2">
    <source>
        <dbReference type="EMBL" id="MBP2321660.1"/>
    </source>
</evidence>
<dbReference type="Gene3D" id="3.90.550.10">
    <property type="entry name" value="Spore Coat Polysaccharide Biosynthesis Protein SpsA, Chain A"/>
    <property type="match status" value="1"/>
</dbReference>
<evidence type="ECO:0000313" key="3">
    <source>
        <dbReference type="Proteomes" id="UP001519332"/>
    </source>
</evidence>
<dbReference type="SUPFAM" id="SSF53448">
    <property type="entry name" value="Nucleotide-diphospho-sugar transferases"/>
    <property type="match status" value="1"/>
</dbReference>
<evidence type="ECO:0000259" key="1">
    <source>
        <dbReference type="Pfam" id="PF00535"/>
    </source>
</evidence>
<comment type="caution">
    <text evidence="2">The sequence shown here is derived from an EMBL/GenBank/DDBJ whole genome shotgun (WGS) entry which is preliminary data.</text>
</comment>
<proteinExistence type="predicted"/>
<dbReference type="PANTHER" id="PTHR10859:SF91">
    <property type="entry name" value="DOLICHYL-PHOSPHATE BETA-GLUCOSYLTRANSFERASE"/>
    <property type="match status" value="1"/>
</dbReference>
<name>A0ABS4TB64_9PSEU</name>
<dbReference type="InterPro" id="IPR001173">
    <property type="entry name" value="Glyco_trans_2-like"/>
</dbReference>
<accession>A0ABS4TB64</accession>
<dbReference type="PANTHER" id="PTHR10859">
    <property type="entry name" value="GLYCOSYL TRANSFERASE"/>
    <property type="match status" value="1"/>
</dbReference>